<evidence type="ECO:0000313" key="6">
    <source>
        <dbReference type="Proteomes" id="UP000394068"/>
    </source>
</evidence>
<dbReference type="Pfam" id="PF00294">
    <property type="entry name" value="PfkB"/>
    <property type="match status" value="1"/>
</dbReference>
<proteinExistence type="inferred from homology"/>
<dbReference type="InterPro" id="IPR052700">
    <property type="entry name" value="Carb_kinase_PfkB-like"/>
</dbReference>
<dbReference type="InterPro" id="IPR029056">
    <property type="entry name" value="Ribokinase-like"/>
</dbReference>
<dbReference type="Gene3D" id="3.40.1190.20">
    <property type="match status" value="1"/>
</dbReference>
<keyword evidence="2 5" id="KW-0808">Transferase</keyword>
<dbReference type="Proteomes" id="UP000394068">
    <property type="component" value="Unassembled WGS sequence"/>
</dbReference>
<evidence type="ECO:0000256" key="3">
    <source>
        <dbReference type="ARBA" id="ARBA00022777"/>
    </source>
</evidence>
<dbReference type="CDD" id="cd01166">
    <property type="entry name" value="KdgK"/>
    <property type="match status" value="1"/>
</dbReference>
<dbReference type="GO" id="GO:0008673">
    <property type="term" value="F:2-dehydro-3-deoxygluconokinase activity"/>
    <property type="evidence" value="ECO:0007669"/>
    <property type="project" value="UniProtKB-EC"/>
</dbReference>
<name>A0A4U9XK86_9STRE</name>
<dbReference type="GO" id="GO:0047590">
    <property type="term" value="F:5-dehydro-2-deoxygluconokinase activity"/>
    <property type="evidence" value="ECO:0007669"/>
    <property type="project" value="UniProtKB-EC"/>
</dbReference>
<reference evidence="5 6" key="1">
    <citation type="submission" date="2019-05" db="EMBL/GenBank/DDBJ databases">
        <authorList>
            <consortium name="Pathogen Informatics"/>
        </authorList>
    </citation>
    <scope>NUCLEOTIDE SEQUENCE [LARGE SCALE GENOMIC DNA]</scope>
    <source>
        <strain evidence="5 6">NCTC5386</strain>
    </source>
</reference>
<dbReference type="AlphaFoldDB" id="A0A4U9XK86"/>
<dbReference type="RefSeq" id="WP_077323394.1">
    <property type="nucleotide sequence ID" value="NZ_CABEHT010000001.1"/>
</dbReference>
<evidence type="ECO:0000256" key="2">
    <source>
        <dbReference type="ARBA" id="ARBA00022679"/>
    </source>
</evidence>
<dbReference type="PANTHER" id="PTHR43320">
    <property type="entry name" value="SUGAR KINASE"/>
    <property type="match status" value="1"/>
</dbReference>
<dbReference type="SUPFAM" id="SSF53613">
    <property type="entry name" value="Ribokinase-like"/>
    <property type="match status" value="1"/>
</dbReference>
<dbReference type="PANTHER" id="PTHR43320:SF2">
    <property type="entry name" value="2-DEHYDRO-3-DEOXYGLUCONOKINASE_2-DEHYDRO-3-DEOXYGALACTONOKINASE"/>
    <property type="match status" value="1"/>
</dbReference>
<organism evidence="5 6">
    <name type="scientific">Streptococcus pseudoporcinus</name>
    <dbReference type="NCBI Taxonomy" id="361101"/>
    <lineage>
        <taxon>Bacteria</taxon>
        <taxon>Bacillati</taxon>
        <taxon>Bacillota</taxon>
        <taxon>Bacilli</taxon>
        <taxon>Lactobacillales</taxon>
        <taxon>Streptococcaceae</taxon>
        <taxon>Streptococcus</taxon>
    </lineage>
</organism>
<feature type="domain" description="Carbohydrate kinase PfkB" evidence="4">
    <location>
        <begin position="3"/>
        <end position="310"/>
    </location>
</feature>
<sequence length="335" mass="38372">MSKILFFGEPLIRISPQNIENFSNGVQSQLFYGGSEVNIARTLSGFGQKTKLISAIPENPIGDSFLRFLQSQHIDTNCIQRRGHRLGIYFLENSFGCRQGQVIYDRKQSSLHDYQIEADQIDHIFSDVDHFHFSGITLSLGKTICDTTKVLLDEAKKKGLSISFDLNFRSFLIAPEEAKTLFSEFAPYADYCFGIEPLMINDHDIKFFNRNEATNEEIRKRMNDLIDRYDFKAIFHTNRCSDNFDQNVYQAYLLNKDKQFYISKELKTPVLQRVGSGDAFVAGALYQIFNNANYQNIVDFAVASGTYKCVVEGDSMFESVETITSVLNQFEDIKR</sequence>
<dbReference type="InterPro" id="IPR011611">
    <property type="entry name" value="PfkB_dom"/>
</dbReference>
<evidence type="ECO:0000256" key="1">
    <source>
        <dbReference type="ARBA" id="ARBA00010688"/>
    </source>
</evidence>
<protein>
    <submittedName>
        <fullName evidence="5">2-dehydro-3-deoxygluconate kinase</fullName>
        <ecNumber evidence="5">2.7.1.45</ecNumber>
        <ecNumber evidence="5">2.7.1.92</ecNumber>
    </submittedName>
</protein>
<comment type="similarity">
    <text evidence="1">Belongs to the carbohydrate kinase PfkB family.</text>
</comment>
<dbReference type="EC" id="2.7.1.92" evidence="5"/>
<dbReference type="EC" id="2.7.1.45" evidence="5"/>
<dbReference type="EMBL" id="CABEHT010000001">
    <property type="protein sequence ID" value="VTS12691.1"/>
    <property type="molecule type" value="Genomic_DNA"/>
</dbReference>
<accession>A0A4U9XK86</accession>
<evidence type="ECO:0000259" key="4">
    <source>
        <dbReference type="Pfam" id="PF00294"/>
    </source>
</evidence>
<keyword evidence="3 5" id="KW-0418">Kinase</keyword>
<gene>
    <name evidence="5" type="primary">iolC_1</name>
    <name evidence="5" type="ORF">NCTC5386_00524</name>
</gene>
<evidence type="ECO:0000313" key="5">
    <source>
        <dbReference type="EMBL" id="VTS12691.1"/>
    </source>
</evidence>